<dbReference type="PANTHER" id="PTHR35345:SF1">
    <property type="entry name" value="TELOMERE REPEATS-BINDING BOUQUET FORMATION PROTEIN 2"/>
    <property type="match status" value="1"/>
</dbReference>
<dbReference type="EnsemblMetazoa" id="CLYHEMT013339.1">
    <property type="protein sequence ID" value="CLYHEMP013339.1"/>
    <property type="gene ID" value="CLYHEMG013339"/>
</dbReference>
<feature type="region of interest" description="Disordered" evidence="1">
    <location>
        <begin position="94"/>
        <end position="131"/>
    </location>
</feature>
<dbReference type="GeneID" id="136797967"/>
<dbReference type="OrthoDB" id="5278943at2759"/>
<dbReference type="InterPro" id="IPR001357">
    <property type="entry name" value="BRCT_dom"/>
</dbReference>
<dbReference type="Proteomes" id="UP000594262">
    <property type="component" value="Unplaced"/>
</dbReference>
<dbReference type="Pfam" id="PF15101">
    <property type="entry name" value="TERB2"/>
    <property type="match status" value="1"/>
</dbReference>
<dbReference type="AlphaFoldDB" id="A0A7M5WUS2"/>
<evidence type="ECO:0000313" key="4">
    <source>
        <dbReference type="Proteomes" id="UP000594262"/>
    </source>
</evidence>
<dbReference type="GO" id="GO:0007129">
    <property type="term" value="P:homologous chromosome pairing at meiosis"/>
    <property type="evidence" value="ECO:0007669"/>
    <property type="project" value="TreeGrafter"/>
</dbReference>
<evidence type="ECO:0000256" key="1">
    <source>
        <dbReference type="SAM" id="MobiDB-lite"/>
    </source>
</evidence>
<dbReference type="GO" id="GO:0070197">
    <property type="term" value="P:meiotic attachment of telomere to nuclear envelope"/>
    <property type="evidence" value="ECO:0007669"/>
    <property type="project" value="TreeGrafter"/>
</dbReference>
<name>A0A7M5WUS2_9CNID</name>
<keyword evidence="4" id="KW-1185">Reference proteome</keyword>
<sequence length="274" mass="30662">MHFDGLKAWFSSSVSDDNKDLWVSNGGKLSRTIQLAKYIFSDDLHVPDTVKILREVKEKKFVIFKSTWIVDCLGRDSSSCQSIEHYLLLPPQAEEATDDTVNEEEDEIETSQDSLHGGDNIASSPKPLYDGDKTTEYPKRRCLSPIEINNKLGKENLNHFATSPLTSHPPNVVISPIRSQMMSQNCVTMTSPISPDVIDGDLLKSSQKSKRETLEKHREMIEKKQMAVNSSSTPAAFLYGAFAGFPHLDDLVIPTAKLTDFLVDKDGCQVKLRM</sequence>
<dbReference type="InterPro" id="IPR028065">
    <property type="entry name" value="TERB2"/>
</dbReference>
<proteinExistence type="predicted"/>
<feature type="domain" description="BRCT" evidence="2">
    <location>
        <begin position="1"/>
        <end position="73"/>
    </location>
</feature>
<dbReference type="RefSeq" id="XP_066910645.1">
    <property type="nucleotide sequence ID" value="XM_067054544.1"/>
</dbReference>
<organism evidence="3 4">
    <name type="scientific">Clytia hemisphaerica</name>
    <dbReference type="NCBI Taxonomy" id="252671"/>
    <lineage>
        <taxon>Eukaryota</taxon>
        <taxon>Metazoa</taxon>
        <taxon>Cnidaria</taxon>
        <taxon>Hydrozoa</taxon>
        <taxon>Hydroidolina</taxon>
        <taxon>Leptothecata</taxon>
        <taxon>Obeliida</taxon>
        <taxon>Clytiidae</taxon>
        <taxon>Clytia</taxon>
    </lineage>
</organism>
<dbReference type="GO" id="GO:0005637">
    <property type="term" value="C:nuclear inner membrane"/>
    <property type="evidence" value="ECO:0007669"/>
    <property type="project" value="TreeGrafter"/>
</dbReference>
<evidence type="ECO:0000259" key="2">
    <source>
        <dbReference type="PROSITE" id="PS50172"/>
    </source>
</evidence>
<protein>
    <recommendedName>
        <fullName evidence="2">BRCT domain-containing protein</fullName>
    </recommendedName>
</protein>
<feature type="compositionally biased region" description="Acidic residues" evidence="1">
    <location>
        <begin position="95"/>
        <end position="110"/>
    </location>
</feature>
<reference evidence="3" key="1">
    <citation type="submission" date="2021-01" db="UniProtKB">
        <authorList>
            <consortium name="EnsemblMetazoa"/>
        </authorList>
    </citation>
    <scope>IDENTIFICATION</scope>
</reference>
<dbReference type="PROSITE" id="PS50172">
    <property type="entry name" value="BRCT"/>
    <property type="match status" value="1"/>
</dbReference>
<accession>A0A7M5WUS2</accession>
<dbReference type="PANTHER" id="PTHR35345">
    <property type="entry name" value="TELOMERE REPEATS-BINDING BOUQUET FORMATION PROTEIN 2"/>
    <property type="match status" value="1"/>
</dbReference>
<evidence type="ECO:0000313" key="3">
    <source>
        <dbReference type="EnsemblMetazoa" id="CLYHEMP013339.1"/>
    </source>
</evidence>